<gene>
    <name evidence="1" type="ORF">HMPREF9449_02990</name>
</gene>
<dbReference type="HOGENOM" id="CLU_996912_0_0_10"/>
<name>H1DL54_9BACT</name>
<keyword evidence="2" id="KW-1185">Reference proteome</keyword>
<dbReference type="eggNOG" id="ENOG5032WQD">
    <property type="taxonomic scope" value="Bacteria"/>
</dbReference>
<dbReference type="InterPro" id="IPR024213">
    <property type="entry name" value="DUF3822"/>
</dbReference>
<dbReference type="Gene3D" id="3.30.420.260">
    <property type="match status" value="1"/>
</dbReference>
<protein>
    <recommendedName>
        <fullName evidence="3">DUF3822 family protein</fullName>
    </recommendedName>
</protein>
<comment type="caution">
    <text evidence="1">The sequence shown here is derived from an EMBL/GenBank/DDBJ whole genome shotgun (WGS) entry which is preliminary data.</text>
</comment>
<dbReference type="GeneID" id="98070508"/>
<organism evidence="1 2">
    <name type="scientific">Odoribacter laneus YIT 12061</name>
    <dbReference type="NCBI Taxonomy" id="742817"/>
    <lineage>
        <taxon>Bacteria</taxon>
        <taxon>Pseudomonadati</taxon>
        <taxon>Bacteroidota</taxon>
        <taxon>Bacteroidia</taxon>
        <taxon>Bacteroidales</taxon>
        <taxon>Odoribacteraceae</taxon>
        <taxon>Odoribacter</taxon>
    </lineage>
</organism>
<dbReference type="STRING" id="742817.HMPREF9449_02990"/>
<dbReference type="Gene3D" id="3.30.420.250">
    <property type="match status" value="1"/>
</dbReference>
<proteinExistence type="predicted"/>
<sequence>MQNLYQLDKHFVKENSIQYILSIRFATDGLSFCVHDSSNRLLLFSHQVYQPESRMEGLTKIYQILTTEEILNLPYQKVYLLFCKQEKTLIPLSAFHKDHLAELYRVCFPLEKKEEFLTRLIPRSECYFVESHPTQLLAFLKTHYPAAVMINHAYPFIIHSLTAAIFPQEYLFIDIQNRYFDLLLIHDKKITLFNTFTYRSVTDIVFHILNSLKQTNTNKETVQTTISGELVNDPKLFNTLNTYIPNVSLLKDTRLNRLLNDEKLNSSCFVHFLNIHTCE</sequence>
<dbReference type="PATRIC" id="fig|742817.3.peg.3199"/>
<dbReference type="AlphaFoldDB" id="H1DL54"/>
<evidence type="ECO:0000313" key="1">
    <source>
        <dbReference type="EMBL" id="EHP45145.1"/>
    </source>
</evidence>
<dbReference type="Proteomes" id="UP000004892">
    <property type="component" value="Unassembled WGS sequence"/>
</dbReference>
<reference evidence="1 2" key="1">
    <citation type="submission" date="2012-01" db="EMBL/GenBank/DDBJ databases">
        <title>The Genome Sequence of Odoribacter laneus YIT 12061.</title>
        <authorList>
            <consortium name="The Broad Institute Genome Sequencing Platform"/>
            <person name="Earl A."/>
            <person name="Ward D."/>
            <person name="Feldgarden M."/>
            <person name="Gevers D."/>
            <person name="Morotomi M."/>
            <person name="Young S.K."/>
            <person name="Zeng Q."/>
            <person name="Gargeya S."/>
            <person name="Fitzgerald M."/>
            <person name="Haas B."/>
            <person name="Abouelleil A."/>
            <person name="Alvarado L."/>
            <person name="Arachchi H.M."/>
            <person name="Berlin A."/>
            <person name="Chapman S.B."/>
            <person name="Gearin G."/>
            <person name="Goldberg J."/>
            <person name="Griggs A."/>
            <person name="Gujja S."/>
            <person name="Hansen M."/>
            <person name="Heiman D."/>
            <person name="Howarth C."/>
            <person name="Larimer J."/>
            <person name="Lui A."/>
            <person name="MacDonald P.J.P."/>
            <person name="McCowen C."/>
            <person name="Montmayeur A."/>
            <person name="Murphy C."/>
            <person name="Neiman D."/>
            <person name="Pearson M."/>
            <person name="Priest M."/>
            <person name="Roberts A."/>
            <person name="Saif S."/>
            <person name="Shea T."/>
            <person name="Sisk P."/>
            <person name="Stolte C."/>
            <person name="Sykes S."/>
            <person name="Wortman J."/>
            <person name="Nusbaum C."/>
            <person name="Birren B."/>
        </authorList>
    </citation>
    <scope>NUCLEOTIDE SEQUENCE [LARGE SCALE GENOMIC DNA]</scope>
    <source>
        <strain evidence="1 2">YIT 12061</strain>
    </source>
</reference>
<dbReference type="CDD" id="cd24013">
    <property type="entry name" value="ASKHA_ATPase_BT3980-like"/>
    <property type="match status" value="1"/>
</dbReference>
<dbReference type="Pfam" id="PF12864">
    <property type="entry name" value="DUF3822"/>
    <property type="match status" value="1"/>
</dbReference>
<dbReference type="EMBL" id="ADMC01000034">
    <property type="protein sequence ID" value="EHP45145.1"/>
    <property type="molecule type" value="Genomic_DNA"/>
</dbReference>
<evidence type="ECO:0008006" key="3">
    <source>
        <dbReference type="Google" id="ProtNLM"/>
    </source>
</evidence>
<evidence type="ECO:0000313" key="2">
    <source>
        <dbReference type="Proteomes" id="UP000004892"/>
    </source>
</evidence>
<dbReference type="RefSeq" id="WP_009138133.1">
    <property type="nucleotide sequence ID" value="NZ_JH594598.1"/>
</dbReference>
<accession>H1DL54</accession>